<dbReference type="GO" id="GO:0003834">
    <property type="term" value="F:beta-carotene 15,15'-dioxygenase activity"/>
    <property type="evidence" value="ECO:0007669"/>
    <property type="project" value="TreeGrafter"/>
</dbReference>
<sequence length="557" mass="62621">MHESYVNRERNPPRRISRLRLSSLKSKIGLSENMPESETDLRKLFQSSEELDEPEISSILGKLPEWLQYGKFIRVGPGLFDLGNFTLNHWLDGYAIVSKFEIHGETVSLHKKYLQSDAYKRAIAAQKPVITEFGTKAYPDPNKGLISRLVSSILPEMTDNDSSNIFKLGKDYFVCNDSCFFRKFDFDTKSLITGDKYDSQRLFGLNGLSAHPLTDENGDMYNIGFSALTGLKFSVIRIPSSDAGKSSKDMLKEAKVVCNINSSYGPGCVSYVHSFGMTSKYILFIEQPYVASISAIASALIKGHSVKDWLEWRPNLKNRFHLIDKETGKLIKTEIISEKPFFFLHIVNCYVENDQIVCDVMALDDPGILDGMFLCKLRSNMIEDNAQPSGRRFVIPLGSTKEMPMNSNLVKLDGSSATAMRTGSNCITLSPDVFTEPGCEMPVINKKFVGKKYTYFYANGTIAKNSFRNSVCKINVNDRSCIFWRDNEYIFPGEPVFISNPEGEHEDDGILIAAMSNVQKGENDILVFIDARSMKEVARARFRAHIPGALHGIFVES</sequence>
<accession>A0A1D2NAY7</accession>
<dbReference type="GO" id="GO:0016121">
    <property type="term" value="P:carotene catabolic process"/>
    <property type="evidence" value="ECO:0007669"/>
    <property type="project" value="TreeGrafter"/>
</dbReference>
<dbReference type="STRING" id="48709.A0A1D2NAY7"/>
<evidence type="ECO:0000256" key="3">
    <source>
        <dbReference type="ARBA" id="ARBA00023004"/>
    </source>
</evidence>
<feature type="binding site" evidence="4">
    <location>
        <position position="273"/>
    </location>
    <ligand>
        <name>Fe cation</name>
        <dbReference type="ChEBI" id="CHEBI:24875"/>
        <note>catalytic</note>
    </ligand>
</feature>
<evidence type="ECO:0000256" key="1">
    <source>
        <dbReference type="ARBA" id="ARBA00006787"/>
    </source>
</evidence>
<dbReference type="OMA" id="WAPKEKT"/>
<protein>
    <submittedName>
        <fullName evidence="5">Beta,beta-carotene 15,15'-monooxygenase</fullName>
    </submittedName>
</protein>
<dbReference type="Pfam" id="PF03055">
    <property type="entry name" value="RPE65"/>
    <property type="match status" value="1"/>
</dbReference>
<evidence type="ECO:0000313" key="6">
    <source>
        <dbReference type="Proteomes" id="UP000094527"/>
    </source>
</evidence>
<dbReference type="InterPro" id="IPR004294">
    <property type="entry name" value="Carotenoid_Oase"/>
</dbReference>
<dbReference type="OrthoDB" id="1069523at2759"/>
<name>A0A1D2NAY7_ORCCI</name>
<dbReference type="EMBL" id="LJIJ01000112">
    <property type="protein sequence ID" value="ODN02418.1"/>
    <property type="molecule type" value="Genomic_DNA"/>
</dbReference>
<feature type="binding site" evidence="4">
    <location>
        <position position="345"/>
    </location>
    <ligand>
        <name>Fe cation</name>
        <dbReference type="ChEBI" id="CHEBI:24875"/>
        <note>catalytic</note>
    </ligand>
</feature>
<dbReference type="GO" id="GO:0042574">
    <property type="term" value="P:retinal metabolic process"/>
    <property type="evidence" value="ECO:0007669"/>
    <property type="project" value="TreeGrafter"/>
</dbReference>
<dbReference type="AlphaFoldDB" id="A0A1D2NAY7"/>
<comment type="similarity">
    <text evidence="1">Belongs to the carotenoid oxygenase family.</text>
</comment>
<feature type="binding site" evidence="4">
    <location>
        <position position="551"/>
    </location>
    <ligand>
        <name>Fe cation</name>
        <dbReference type="ChEBI" id="CHEBI:24875"/>
        <note>catalytic</note>
    </ligand>
</feature>
<keyword evidence="2 4" id="KW-0479">Metal-binding</keyword>
<dbReference type="GO" id="GO:0010436">
    <property type="term" value="F:carotenoid dioxygenase activity"/>
    <property type="evidence" value="ECO:0007669"/>
    <property type="project" value="TreeGrafter"/>
</dbReference>
<comment type="caution">
    <text evidence="5">The sequence shown here is derived from an EMBL/GenBank/DDBJ whole genome shotgun (WGS) entry which is preliminary data.</text>
</comment>
<evidence type="ECO:0000256" key="2">
    <source>
        <dbReference type="ARBA" id="ARBA00022723"/>
    </source>
</evidence>
<dbReference type="GO" id="GO:0046872">
    <property type="term" value="F:metal ion binding"/>
    <property type="evidence" value="ECO:0007669"/>
    <property type="project" value="UniProtKB-KW"/>
</dbReference>
<dbReference type="GO" id="GO:0004497">
    <property type="term" value="F:monooxygenase activity"/>
    <property type="evidence" value="ECO:0007669"/>
    <property type="project" value="UniProtKB-KW"/>
</dbReference>
<comment type="cofactor">
    <cofactor evidence="4">
        <name>Fe(2+)</name>
        <dbReference type="ChEBI" id="CHEBI:29033"/>
    </cofactor>
    <text evidence="4">Binds 1 Fe(2+) ion per subunit.</text>
</comment>
<reference evidence="5 6" key="1">
    <citation type="journal article" date="2016" name="Genome Biol. Evol.">
        <title>Gene Family Evolution Reflects Adaptation to Soil Environmental Stressors in the Genome of the Collembolan Orchesella cincta.</title>
        <authorList>
            <person name="Faddeeva-Vakhrusheva A."/>
            <person name="Derks M.F."/>
            <person name="Anvar S.Y."/>
            <person name="Agamennone V."/>
            <person name="Suring W."/>
            <person name="Smit S."/>
            <person name="van Straalen N.M."/>
            <person name="Roelofs D."/>
        </authorList>
    </citation>
    <scope>NUCLEOTIDE SEQUENCE [LARGE SCALE GENOMIC DNA]</scope>
    <source>
        <tissue evidence="5">Mixed pool</tissue>
    </source>
</reference>
<gene>
    <name evidence="5" type="ORF">Ocin01_04258</name>
</gene>
<dbReference type="PANTHER" id="PTHR10543">
    <property type="entry name" value="BETA-CAROTENE DIOXYGENASE"/>
    <property type="match status" value="1"/>
</dbReference>
<evidence type="ECO:0000256" key="4">
    <source>
        <dbReference type="PIRSR" id="PIRSR604294-1"/>
    </source>
</evidence>
<keyword evidence="6" id="KW-1185">Reference proteome</keyword>
<keyword evidence="3 4" id="KW-0408">Iron</keyword>
<feature type="binding site" evidence="4">
    <location>
        <position position="211"/>
    </location>
    <ligand>
        <name>Fe cation</name>
        <dbReference type="ChEBI" id="CHEBI:24875"/>
        <note>catalytic</note>
    </ligand>
</feature>
<evidence type="ECO:0000313" key="5">
    <source>
        <dbReference type="EMBL" id="ODN02418.1"/>
    </source>
</evidence>
<dbReference type="PANTHER" id="PTHR10543:SF132">
    <property type="entry name" value="BETA,BETA-CAROTENE 15,15'-DIOXYGENASE"/>
    <property type="match status" value="1"/>
</dbReference>
<keyword evidence="5" id="KW-0503">Monooxygenase</keyword>
<dbReference type="Proteomes" id="UP000094527">
    <property type="component" value="Unassembled WGS sequence"/>
</dbReference>
<organism evidence="5 6">
    <name type="scientific">Orchesella cincta</name>
    <name type="common">Springtail</name>
    <name type="synonym">Podura cincta</name>
    <dbReference type="NCBI Taxonomy" id="48709"/>
    <lineage>
        <taxon>Eukaryota</taxon>
        <taxon>Metazoa</taxon>
        <taxon>Ecdysozoa</taxon>
        <taxon>Arthropoda</taxon>
        <taxon>Hexapoda</taxon>
        <taxon>Collembola</taxon>
        <taxon>Entomobryomorpha</taxon>
        <taxon>Entomobryoidea</taxon>
        <taxon>Orchesellidae</taxon>
        <taxon>Orchesellinae</taxon>
        <taxon>Orchesella</taxon>
    </lineage>
</organism>
<proteinExistence type="inferred from homology"/>
<keyword evidence="5" id="KW-0560">Oxidoreductase</keyword>